<evidence type="ECO:0000256" key="1">
    <source>
        <dbReference type="SAM" id="Phobius"/>
    </source>
</evidence>
<proteinExistence type="predicted"/>
<evidence type="ECO:0000313" key="2">
    <source>
        <dbReference type="EMBL" id="RCL39295.1"/>
    </source>
</evidence>
<feature type="transmembrane region" description="Helical" evidence="1">
    <location>
        <begin position="41"/>
        <end position="63"/>
    </location>
</feature>
<feature type="transmembrane region" description="Helical" evidence="1">
    <location>
        <begin position="172"/>
        <end position="191"/>
    </location>
</feature>
<dbReference type="Pfam" id="PF06966">
    <property type="entry name" value="DUF1295"/>
    <property type="match status" value="1"/>
</dbReference>
<name>A0A368BQD2_9GAMM</name>
<dbReference type="AlphaFoldDB" id="A0A368BQD2"/>
<feature type="transmembrane region" description="Helical" evidence="1">
    <location>
        <begin position="245"/>
        <end position="267"/>
    </location>
</feature>
<feature type="transmembrane region" description="Helical" evidence="1">
    <location>
        <begin position="222"/>
        <end position="239"/>
    </location>
</feature>
<dbReference type="PANTHER" id="PTHR32251:SF17">
    <property type="entry name" value="STEROID 5-ALPHA REDUCTASE C-TERMINAL DOMAIN-CONTAINING PROTEIN"/>
    <property type="match status" value="1"/>
</dbReference>
<keyword evidence="1" id="KW-1133">Transmembrane helix</keyword>
<dbReference type="Gene3D" id="1.20.120.1630">
    <property type="match status" value="1"/>
</dbReference>
<feature type="transmembrane region" description="Helical" evidence="1">
    <location>
        <begin position="12"/>
        <end position="29"/>
    </location>
</feature>
<accession>A0A368BQD2</accession>
<dbReference type="GO" id="GO:0016020">
    <property type="term" value="C:membrane"/>
    <property type="evidence" value="ECO:0007669"/>
    <property type="project" value="TreeGrafter"/>
</dbReference>
<sequence>MAKSILQPLTNLAISAFTFILCFFLGSLVDVGTVMDGDLSLIMTVLFISFGIHWVLFIPSYVFQTEKFYDLTGSLTYITVTIYVLFQLVQLNSPIDFRSAIIAACILIWTIRLGSFLFLRVLKDGEDKRFRSILPSFTQLFMTWSLSAAWVFIQLLSALVAITAISKASFNILGSLGLAVWIFGFVFEVVADQQKTKFKSDANNEGKFITEGLWSKSRHPNYFGEVVLWIGVSLMALPVMSGMQYFSLISPIFTFLLIYYVSGVRMLEARSNKKWGKDPKYQEYLRKTPIFLPKL</sequence>
<feature type="transmembrane region" description="Helical" evidence="1">
    <location>
        <begin position="140"/>
        <end position="166"/>
    </location>
</feature>
<protein>
    <submittedName>
        <fullName evidence="2">DUF1295 domain-containing protein</fullName>
    </submittedName>
</protein>
<reference evidence="2 3" key="1">
    <citation type="journal article" date="2018" name="Microbiome">
        <title>Fine metagenomic profile of the Mediterranean stratified and mixed water columns revealed by assembly and recruitment.</title>
        <authorList>
            <person name="Haro-Moreno J.M."/>
            <person name="Lopez-Perez M."/>
            <person name="De La Torre J.R."/>
            <person name="Picazo A."/>
            <person name="Camacho A."/>
            <person name="Rodriguez-Valera F."/>
        </authorList>
    </citation>
    <scope>NUCLEOTIDE SEQUENCE [LARGE SCALE GENOMIC DNA]</scope>
    <source>
        <strain evidence="2">MED-G83</strain>
    </source>
</reference>
<dbReference type="PANTHER" id="PTHR32251">
    <property type="entry name" value="3-OXO-5-ALPHA-STEROID 4-DEHYDROGENASE"/>
    <property type="match status" value="1"/>
</dbReference>
<gene>
    <name evidence="2" type="ORF">DBW97_00785</name>
</gene>
<dbReference type="InterPro" id="IPR010721">
    <property type="entry name" value="UstE-like"/>
</dbReference>
<keyword evidence="1" id="KW-0472">Membrane</keyword>
<feature type="transmembrane region" description="Helical" evidence="1">
    <location>
        <begin position="99"/>
        <end position="119"/>
    </location>
</feature>
<comment type="caution">
    <text evidence="2">The sequence shown here is derived from an EMBL/GenBank/DDBJ whole genome shotgun (WGS) entry which is preliminary data.</text>
</comment>
<feature type="transmembrane region" description="Helical" evidence="1">
    <location>
        <begin position="75"/>
        <end position="93"/>
    </location>
</feature>
<dbReference type="PROSITE" id="PS50244">
    <property type="entry name" value="S5A_REDUCTASE"/>
    <property type="match status" value="1"/>
</dbReference>
<organism evidence="2 3">
    <name type="scientific">SAR86 cluster bacterium</name>
    <dbReference type="NCBI Taxonomy" id="2030880"/>
    <lineage>
        <taxon>Bacteria</taxon>
        <taxon>Pseudomonadati</taxon>
        <taxon>Pseudomonadota</taxon>
        <taxon>Gammaproteobacteria</taxon>
        <taxon>SAR86 cluster</taxon>
    </lineage>
</organism>
<dbReference type="EMBL" id="QOPD01000001">
    <property type="protein sequence ID" value="RCL39295.1"/>
    <property type="molecule type" value="Genomic_DNA"/>
</dbReference>
<keyword evidence="1" id="KW-0812">Transmembrane</keyword>
<evidence type="ECO:0000313" key="3">
    <source>
        <dbReference type="Proteomes" id="UP000252147"/>
    </source>
</evidence>
<dbReference type="Proteomes" id="UP000252147">
    <property type="component" value="Unassembled WGS sequence"/>
</dbReference>